<reference evidence="2" key="1">
    <citation type="submission" date="2023-05" db="EMBL/GenBank/DDBJ databases">
        <authorList>
            <person name="Huff M."/>
        </authorList>
    </citation>
    <scope>NUCLEOTIDE SEQUENCE</scope>
</reference>
<feature type="region of interest" description="Disordered" evidence="1">
    <location>
        <begin position="1"/>
        <end position="36"/>
    </location>
</feature>
<sequence>MPRVPKLQDEEDNDWIEKGSEDTVGSLSANDNDGLDCRKRGPKHGINVCADESGRIPLTVGGIMKYTLVYHVHLLVNGTRFITISASHAVSATLKAYLGGPYPMFSLVPVDTKKFLWERFQQKYSWPKIKDNEHVGASPHSLGRGKSIVLDAPKSLFVVATFFPCTDRF</sequence>
<dbReference type="Proteomes" id="UP000834106">
    <property type="component" value="Chromosome 16"/>
</dbReference>
<evidence type="ECO:0000313" key="3">
    <source>
        <dbReference type="Proteomes" id="UP000834106"/>
    </source>
</evidence>
<name>A0AAD2A038_9LAMI</name>
<evidence type="ECO:0000256" key="1">
    <source>
        <dbReference type="SAM" id="MobiDB-lite"/>
    </source>
</evidence>
<gene>
    <name evidence="2" type="ORF">FPE_LOCUS26248</name>
</gene>
<keyword evidence="3" id="KW-1185">Reference proteome</keyword>
<dbReference type="EMBL" id="OU503051">
    <property type="protein sequence ID" value="CAI9778818.1"/>
    <property type="molecule type" value="Genomic_DNA"/>
</dbReference>
<protein>
    <submittedName>
        <fullName evidence="2">Uncharacterized protein</fullName>
    </submittedName>
</protein>
<dbReference type="AlphaFoldDB" id="A0AAD2A038"/>
<evidence type="ECO:0000313" key="2">
    <source>
        <dbReference type="EMBL" id="CAI9778818.1"/>
    </source>
</evidence>
<accession>A0AAD2A038</accession>
<proteinExistence type="predicted"/>
<organism evidence="2 3">
    <name type="scientific">Fraxinus pennsylvanica</name>
    <dbReference type="NCBI Taxonomy" id="56036"/>
    <lineage>
        <taxon>Eukaryota</taxon>
        <taxon>Viridiplantae</taxon>
        <taxon>Streptophyta</taxon>
        <taxon>Embryophyta</taxon>
        <taxon>Tracheophyta</taxon>
        <taxon>Spermatophyta</taxon>
        <taxon>Magnoliopsida</taxon>
        <taxon>eudicotyledons</taxon>
        <taxon>Gunneridae</taxon>
        <taxon>Pentapetalae</taxon>
        <taxon>asterids</taxon>
        <taxon>lamiids</taxon>
        <taxon>Lamiales</taxon>
        <taxon>Oleaceae</taxon>
        <taxon>Oleeae</taxon>
        <taxon>Fraxinus</taxon>
    </lineage>
</organism>